<proteinExistence type="predicted"/>
<evidence type="ECO:0000313" key="4">
    <source>
        <dbReference type="EMBL" id="ETW58872.1"/>
    </source>
</evidence>
<evidence type="ECO:0000259" key="2">
    <source>
        <dbReference type="Pfam" id="PF05424"/>
    </source>
</evidence>
<organism evidence="4 5">
    <name type="scientific">Plasmodium falciparum (isolate Camp / Malaysia)</name>
    <dbReference type="NCBI Taxonomy" id="5835"/>
    <lineage>
        <taxon>Eukaryota</taxon>
        <taxon>Sar</taxon>
        <taxon>Alveolata</taxon>
        <taxon>Apicomplexa</taxon>
        <taxon>Aconoidasida</taxon>
        <taxon>Haemosporida</taxon>
        <taxon>Plasmodiidae</taxon>
        <taxon>Plasmodium</taxon>
        <taxon>Plasmodium (Laverania)</taxon>
    </lineage>
</organism>
<dbReference type="GO" id="GO:0046789">
    <property type="term" value="F:host cell surface receptor binding"/>
    <property type="evidence" value="ECO:0007669"/>
    <property type="project" value="InterPro"/>
</dbReference>
<evidence type="ECO:0000256" key="1">
    <source>
        <dbReference type="SAM" id="MobiDB-lite"/>
    </source>
</evidence>
<dbReference type="InterPro" id="IPR042202">
    <property type="entry name" value="Duffy-ag-bd_sf"/>
</dbReference>
<dbReference type="Gene3D" id="1.20.1310.20">
    <property type="entry name" value="Duffy-antigen binding domain"/>
    <property type="match status" value="1"/>
</dbReference>
<feature type="region of interest" description="Disordered" evidence="1">
    <location>
        <begin position="1"/>
        <end position="63"/>
    </location>
</feature>
<dbReference type="Proteomes" id="UP000030694">
    <property type="component" value="Unassembled WGS sequence"/>
</dbReference>
<name>A0A024X018_PLAFC</name>
<sequence>DQQVDDATIEDPTPSSDDDVAPGAPEEEDEEEEEEEEKQPVEEDGKGPEGESPQEPGPKVDEVKVCDIVEVILKGNNGTTKVGECNPKDQGARYPGWDCTNPILVTKNDINEQNKIHNQDDLRKAFIKTAAAETFLSWNYYKKKNGNAQQQLEVGKIPPEFLRSMFYTFGDYRDILFNTDISAKTENGDITKAKNTIDRILPKEDGKTPDEGRKAWWDGIKENVWEGMLCALSYDTTNKNMDYNAHTKLNPTYGYNAIKSELEDFVNRPQFLRWFTEWGDQFCREREEQLQILQDACKEYECGDIDEGKKQKCEEACKAYQKWIQTWKTQYEQQREKFKKDKDGKKYKDYPSTVNDIEKATDAHEYINRQLQKLCGNGNCKCMEKVSIQSQSKPQEQSKSFDGYDMPASLDEVPEGYENK</sequence>
<feature type="region of interest" description="Disordered" evidence="1">
    <location>
        <begin position="388"/>
        <end position="420"/>
    </location>
</feature>
<gene>
    <name evidence="4" type="ORF">PFMC_05242</name>
</gene>
<feature type="domain" description="Duffy-antigen binding" evidence="2">
    <location>
        <begin position="110"/>
        <end position="242"/>
    </location>
</feature>
<feature type="compositionally biased region" description="Basic and acidic residues" evidence="1">
    <location>
        <begin position="38"/>
        <end position="49"/>
    </location>
</feature>
<protein>
    <recommendedName>
        <fullName evidence="6">Erythrocyte membrane protein 1</fullName>
    </recommendedName>
</protein>
<dbReference type="AlphaFoldDB" id="A0A024X018"/>
<evidence type="ECO:0000313" key="5">
    <source>
        <dbReference type="Proteomes" id="UP000030694"/>
    </source>
</evidence>
<feature type="compositionally biased region" description="Low complexity" evidence="1">
    <location>
        <begin position="388"/>
        <end position="400"/>
    </location>
</feature>
<feature type="non-terminal residue" evidence="4">
    <location>
        <position position="1"/>
    </location>
</feature>
<reference evidence="4" key="2">
    <citation type="submission" date="2013-02" db="EMBL/GenBank/DDBJ databases">
        <title>The Genome Sequence of Plasmodium falciparum CAMP/Malaysia.</title>
        <authorList>
            <consortium name="The Broad Institute Genome Sequencing Platform"/>
            <consortium name="The Broad Institute Genome Sequencing Center for Infectious Disease"/>
            <person name="Neafsey D."/>
            <person name="Cheeseman I."/>
            <person name="Volkman S."/>
            <person name="Adams J."/>
            <person name="Walker B."/>
            <person name="Young S.K."/>
            <person name="Zeng Q."/>
            <person name="Gargeya S."/>
            <person name="Fitzgerald M."/>
            <person name="Haas B."/>
            <person name="Abouelleil A."/>
            <person name="Alvarado L."/>
            <person name="Arachchi H.M."/>
            <person name="Berlin A.M."/>
            <person name="Chapman S.B."/>
            <person name="Dewar J."/>
            <person name="Goldberg J."/>
            <person name="Griggs A."/>
            <person name="Gujja S."/>
            <person name="Hansen M."/>
            <person name="Howarth C."/>
            <person name="Imamovic A."/>
            <person name="Larimer J."/>
            <person name="McCowan C."/>
            <person name="Murphy C."/>
            <person name="Neiman D."/>
            <person name="Pearson M."/>
            <person name="Priest M."/>
            <person name="Roberts A."/>
            <person name="Saif S."/>
            <person name="Shea T."/>
            <person name="Sisk P."/>
            <person name="Sykes S."/>
            <person name="Wortman J."/>
            <person name="Nusbaum C."/>
            <person name="Birren B."/>
        </authorList>
    </citation>
    <scope>NUCLEOTIDE SEQUENCE [LARGE SCALE GENOMIC DNA]</scope>
    <source>
        <strain evidence="4">CAMP/Malaysia</strain>
    </source>
</reference>
<dbReference type="GO" id="GO:0016020">
    <property type="term" value="C:membrane"/>
    <property type="evidence" value="ECO:0007669"/>
    <property type="project" value="InterPro"/>
</dbReference>
<feature type="compositionally biased region" description="Acidic residues" evidence="1">
    <location>
        <begin position="16"/>
        <end position="37"/>
    </location>
</feature>
<dbReference type="Pfam" id="PF05424">
    <property type="entry name" value="Duffy_binding"/>
    <property type="match status" value="1"/>
</dbReference>
<feature type="domain" description="Duffy-binding-like" evidence="3">
    <location>
        <begin position="277"/>
        <end position="395"/>
    </location>
</feature>
<accession>A0A024X018</accession>
<evidence type="ECO:0008006" key="6">
    <source>
        <dbReference type="Google" id="ProtNLM"/>
    </source>
</evidence>
<feature type="non-terminal residue" evidence="4">
    <location>
        <position position="420"/>
    </location>
</feature>
<dbReference type="Gene3D" id="1.20.58.830">
    <property type="match status" value="1"/>
</dbReference>
<dbReference type="InterPro" id="IPR008602">
    <property type="entry name" value="Duffy-antigen-binding"/>
</dbReference>
<dbReference type="Pfam" id="PF22672">
    <property type="entry name" value="DBL_C"/>
    <property type="match status" value="1"/>
</dbReference>
<dbReference type="EMBL" id="KI927569">
    <property type="protein sequence ID" value="ETW58872.1"/>
    <property type="molecule type" value="Genomic_DNA"/>
</dbReference>
<reference evidence="4" key="1">
    <citation type="submission" date="2013-02" db="EMBL/GenBank/DDBJ databases">
        <title>The Genome Annotation of Plasmodium falciparum CAMP/Malaysia.</title>
        <authorList>
            <consortium name="The Broad Institute Genome Sequencing Platform"/>
            <consortium name="The Broad Institute Genome Sequencing Center for Infectious Disease"/>
            <person name="Neafsey D."/>
            <person name="Hoffman S."/>
            <person name="Volkman S."/>
            <person name="Rosenthal P."/>
            <person name="Walker B."/>
            <person name="Young S.K."/>
            <person name="Zeng Q."/>
            <person name="Gargeya S."/>
            <person name="Fitzgerald M."/>
            <person name="Haas B."/>
            <person name="Abouelleil A."/>
            <person name="Allen A.W."/>
            <person name="Alvarado L."/>
            <person name="Arachchi H.M."/>
            <person name="Berlin A.M."/>
            <person name="Chapman S.B."/>
            <person name="Gainer-Dewar J."/>
            <person name="Goldberg J."/>
            <person name="Griggs A."/>
            <person name="Gujja S."/>
            <person name="Hansen M."/>
            <person name="Howarth C."/>
            <person name="Imamovic A."/>
            <person name="Ireland A."/>
            <person name="Larimer J."/>
            <person name="McCowan C."/>
            <person name="Murphy C."/>
            <person name="Pearson M."/>
            <person name="Poon T.W."/>
            <person name="Priest M."/>
            <person name="Roberts A."/>
            <person name="Saif S."/>
            <person name="Shea T."/>
            <person name="Sisk P."/>
            <person name="Sykes S."/>
            <person name="Wortman J."/>
            <person name="Nusbaum C."/>
            <person name="Birren B."/>
        </authorList>
    </citation>
    <scope>NUCLEOTIDE SEQUENCE [LARGE SCALE GENOMIC DNA]</scope>
    <source>
        <strain evidence="4">CAMP/Malaysia</strain>
    </source>
</reference>
<evidence type="ECO:0000259" key="3">
    <source>
        <dbReference type="Pfam" id="PF22672"/>
    </source>
</evidence>
<dbReference type="SUPFAM" id="SSF140924">
    <property type="entry name" value="Duffy binding domain-like"/>
    <property type="match status" value="1"/>
</dbReference>
<dbReference type="InterPro" id="IPR054595">
    <property type="entry name" value="DBL_C"/>
</dbReference>